<name>A0A4R4ENT7_9BACL</name>
<gene>
    <name evidence="1" type="ORF">E0485_02260</name>
</gene>
<dbReference type="RefSeq" id="WP_132416096.1">
    <property type="nucleotide sequence ID" value="NZ_SKFG01000001.1"/>
</dbReference>
<reference evidence="1 2" key="1">
    <citation type="submission" date="2019-03" db="EMBL/GenBank/DDBJ databases">
        <authorList>
            <person name="Kim M.K.M."/>
        </authorList>
    </citation>
    <scope>NUCLEOTIDE SEQUENCE [LARGE SCALE GENOMIC DNA]</scope>
    <source>
        <strain evidence="1 2">18JY21-1</strain>
    </source>
</reference>
<protein>
    <submittedName>
        <fullName evidence="1">Uncharacterized protein</fullName>
    </submittedName>
</protein>
<accession>A0A4R4ENT7</accession>
<dbReference type="Proteomes" id="UP000295418">
    <property type="component" value="Unassembled WGS sequence"/>
</dbReference>
<evidence type="ECO:0000313" key="1">
    <source>
        <dbReference type="EMBL" id="TCZ81120.1"/>
    </source>
</evidence>
<dbReference type="InterPro" id="IPR016181">
    <property type="entry name" value="Acyl_CoA_acyltransferase"/>
</dbReference>
<sequence length="308" mass="35355">MILKYNYEQHLTITKEEIHNFLTTCYGEDEHTIEYHLRGFSSPNQVCAFTTKLEGHMVGSAFGWKMKFHPYCTYISIAAAPGHDIEMSDSLLHMIQASPAIEYPLQTTIWESSTNLCHTLEKHNFNIVRRTNITNLDLSKIPPIDEVIHTYNLTSYTNGIRSLQEIKPDEELKAQLIHLARETYENTHTINPLGVHDLAVWDKLVFGEDTILEASYVVINNGEVLAYALIHESEDSDQLELGWRGTKSISSVQLIQLLTSYQIHYAKQLGYKYVQAEIDDTDPYSMVMLDYFPFAPSPTLITYQLTER</sequence>
<comment type="caution">
    <text evidence="1">The sequence shown here is derived from an EMBL/GenBank/DDBJ whole genome shotgun (WGS) entry which is preliminary data.</text>
</comment>
<dbReference type="EMBL" id="SKFG01000001">
    <property type="protein sequence ID" value="TCZ81120.1"/>
    <property type="molecule type" value="Genomic_DNA"/>
</dbReference>
<dbReference type="AlphaFoldDB" id="A0A4R4ENT7"/>
<organism evidence="1 2">
    <name type="scientific">Paenibacillus albiflavus</name>
    <dbReference type="NCBI Taxonomy" id="2545760"/>
    <lineage>
        <taxon>Bacteria</taxon>
        <taxon>Bacillati</taxon>
        <taxon>Bacillota</taxon>
        <taxon>Bacilli</taxon>
        <taxon>Bacillales</taxon>
        <taxon>Paenibacillaceae</taxon>
        <taxon>Paenibacillus</taxon>
    </lineage>
</organism>
<dbReference type="SUPFAM" id="SSF55729">
    <property type="entry name" value="Acyl-CoA N-acyltransferases (Nat)"/>
    <property type="match status" value="1"/>
</dbReference>
<evidence type="ECO:0000313" key="2">
    <source>
        <dbReference type="Proteomes" id="UP000295418"/>
    </source>
</evidence>
<dbReference type="OrthoDB" id="2720396at2"/>
<keyword evidence="2" id="KW-1185">Reference proteome</keyword>
<proteinExistence type="predicted"/>